<reference evidence="2" key="1">
    <citation type="submission" date="2020-04" db="EMBL/GenBank/DDBJ databases">
        <authorList>
            <person name="Alioto T."/>
            <person name="Alioto T."/>
            <person name="Gomez Garrido J."/>
        </authorList>
    </citation>
    <scope>NUCLEOTIDE SEQUENCE</scope>
    <source>
        <strain evidence="2">A484AB</strain>
    </source>
</reference>
<protein>
    <submittedName>
        <fullName evidence="2">Uncharacterized protein</fullName>
    </submittedName>
</protein>
<accession>A0A7D9ESP0</accession>
<name>A0A7D9ESP0_PARCT</name>
<evidence type="ECO:0000256" key="1">
    <source>
        <dbReference type="SAM" id="MobiDB-lite"/>
    </source>
</evidence>
<evidence type="ECO:0000313" key="2">
    <source>
        <dbReference type="EMBL" id="CAB4017433.1"/>
    </source>
</evidence>
<feature type="region of interest" description="Disordered" evidence="1">
    <location>
        <begin position="1"/>
        <end position="44"/>
    </location>
</feature>
<feature type="compositionally biased region" description="Basic and acidic residues" evidence="1">
    <location>
        <begin position="16"/>
        <end position="29"/>
    </location>
</feature>
<dbReference type="SUPFAM" id="SSF52266">
    <property type="entry name" value="SGNH hydrolase"/>
    <property type="match status" value="1"/>
</dbReference>
<dbReference type="Gene3D" id="3.40.50.12690">
    <property type="match status" value="1"/>
</dbReference>
<evidence type="ECO:0000313" key="3">
    <source>
        <dbReference type="Proteomes" id="UP001152795"/>
    </source>
</evidence>
<organism evidence="2 3">
    <name type="scientific">Paramuricea clavata</name>
    <name type="common">Red gorgonian</name>
    <name type="synonym">Violescent sea-whip</name>
    <dbReference type="NCBI Taxonomy" id="317549"/>
    <lineage>
        <taxon>Eukaryota</taxon>
        <taxon>Metazoa</taxon>
        <taxon>Cnidaria</taxon>
        <taxon>Anthozoa</taxon>
        <taxon>Octocorallia</taxon>
        <taxon>Malacalcyonacea</taxon>
        <taxon>Plexauridae</taxon>
        <taxon>Paramuricea</taxon>
    </lineage>
</organism>
<dbReference type="Proteomes" id="UP001152795">
    <property type="component" value="Unassembled WGS sequence"/>
</dbReference>
<dbReference type="OrthoDB" id="8192833at2759"/>
<keyword evidence="3" id="KW-1185">Reference proteome</keyword>
<gene>
    <name evidence="2" type="ORF">PACLA_8A065966</name>
</gene>
<proteinExistence type="predicted"/>
<comment type="caution">
    <text evidence="2">The sequence shown here is derived from an EMBL/GenBank/DDBJ whole genome shotgun (WGS) entry which is preliminary data.</text>
</comment>
<dbReference type="EMBL" id="CACRXK020009546">
    <property type="protein sequence ID" value="CAB4017433.1"/>
    <property type="molecule type" value="Genomic_DNA"/>
</dbReference>
<sequence length="123" mass="13549">MEGRQQPKGNTQDHQPNLDEQKDKSEPKPSKPTSPKNAVENNNPVTIIIGDSMIKGLRPEKISKSVKHKAQVKSFSGSTVEDLTDSVKPSLKRKPKNIIVHVGTNDLKRNSAKDVAKSIDKLC</sequence>
<dbReference type="AlphaFoldDB" id="A0A7D9ESP0"/>